<dbReference type="Gene3D" id="3.40.720.10">
    <property type="entry name" value="Alkaline Phosphatase, subunit A"/>
    <property type="match status" value="2"/>
</dbReference>
<proteinExistence type="inferred from homology"/>
<dbReference type="GO" id="GO:0016787">
    <property type="term" value="F:hydrolase activity"/>
    <property type="evidence" value="ECO:0007669"/>
    <property type="project" value="UniProtKB-KW"/>
</dbReference>
<feature type="compositionally biased region" description="Basic and acidic residues" evidence="5">
    <location>
        <begin position="114"/>
        <end position="126"/>
    </location>
</feature>
<evidence type="ECO:0000256" key="2">
    <source>
        <dbReference type="ARBA" id="ARBA00022729"/>
    </source>
</evidence>
<dbReference type="AlphaFoldDB" id="A0A2P6TYY7"/>
<dbReference type="EMBL" id="LHPG02000004">
    <property type="protein sequence ID" value="PRW59250.1"/>
    <property type="molecule type" value="Genomic_DNA"/>
</dbReference>
<keyword evidence="8" id="KW-1185">Reference proteome</keyword>
<feature type="region of interest" description="Disordered" evidence="5">
    <location>
        <begin position="42"/>
        <end position="75"/>
    </location>
</feature>
<feature type="region of interest" description="Disordered" evidence="5">
    <location>
        <begin position="114"/>
        <end position="143"/>
    </location>
</feature>
<evidence type="ECO:0000256" key="5">
    <source>
        <dbReference type="SAM" id="MobiDB-lite"/>
    </source>
</evidence>
<feature type="compositionally biased region" description="Gly residues" evidence="5">
    <location>
        <begin position="48"/>
        <end position="57"/>
    </location>
</feature>
<dbReference type="PROSITE" id="PS00149">
    <property type="entry name" value="SULFATASE_2"/>
    <property type="match status" value="1"/>
</dbReference>
<gene>
    <name evidence="7" type="ORF">C2E21_2586</name>
</gene>
<sequence length="695" mass="78019">MRWRHKCKRGSAWPNWNSVQRTYIVSHEARLEKRRPLHLAATAVPPSGAGGGSGSGDTGKESPASVPCPASKRRQDALESQVQHQIRMEPLKQFEKECRQLDLRVEELLRRQKEQQRQADAKRQRAESTATGSHASQPDAVMGGDWHMPRLRKYLAEQGVNMTQYITDFALCCPSRTSILTGQCSHNTGVVGVGVPNVLGGFTRFNEMGMEHKTAPLTLQAAGYRTGLIGKYLNGYWDATTHHVPPGWERWFAIANIDYYNWTASDQGKRVHYGDAEEDYNTDVLTGKALEFLDVSKDDERPFFLYLAPYACHMPHLPPKRHIGKLAGLKVPRVASWNESDEHLAKKVTFVKDLPPITEEQGRAYDYRYQTRAETLLAVDDMLEAVVQKLKEMNHLDNTYILYTADNGYKLGHKRLSGKLSGYESDIRLPFYVRGPGVPRGVELPHLISNIDLASTWLDLAGVQDPLAEERDGVSFAPVLRGEPEALEDPERHRVALLVEKPVPTGIFDTKVSIMVPDVPFGLKDPFKGLRPERLPNGSWPLEVLEAEFGTARRFNEQVEEQVRKGIALPIGDEEWLKPEMVAQLSLTGLRQYIDLAKAQGLSEEAIVRASENLFPIAYYGLRTSGGKLGRWKYLEYPNGQFELYNLDDDPYEVNNVFSEASPALVAALARTLNLLKTCRGATCTVKSVSVDAWQ</sequence>
<keyword evidence="3" id="KW-0378">Hydrolase</keyword>
<comment type="similarity">
    <text evidence="1">Belongs to the sulfatase family.</text>
</comment>
<accession>A0A2P6TYY7</accession>
<evidence type="ECO:0000256" key="3">
    <source>
        <dbReference type="ARBA" id="ARBA00022801"/>
    </source>
</evidence>
<dbReference type="PROSITE" id="PS00523">
    <property type="entry name" value="SULFATASE_1"/>
    <property type="match status" value="1"/>
</dbReference>
<evidence type="ECO:0000313" key="7">
    <source>
        <dbReference type="EMBL" id="PRW59250.1"/>
    </source>
</evidence>
<evidence type="ECO:0000256" key="1">
    <source>
        <dbReference type="ARBA" id="ARBA00008779"/>
    </source>
</evidence>
<dbReference type="CDD" id="cd16147">
    <property type="entry name" value="G6S"/>
    <property type="match status" value="1"/>
</dbReference>
<protein>
    <submittedName>
        <fullName evidence="7">Sulfatase</fullName>
    </submittedName>
</protein>
<dbReference type="OrthoDB" id="1740450at2759"/>
<name>A0A2P6TYY7_CHLSO</name>
<dbReference type="InterPro" id="IPR017850">
    <property type="entry name" value="Alkaline_phosphatase_core_sf"/>
</dbReference>
<dbReference type="Pfam" id="PF00884">
    <property type="entry name" value="Sulfatase"/>
    <property type="match status" value="1"/>
</dbReference>
<comment type="caution">
    <text evidence="7">The sequence shown here is derived from an EMBL/GenBank/DDBJ whole genome shotgun (WGS) entry which is preliminary data.</text>
</comment>
<dbReference type="InterPro" id="IPR000917">
    <property type="entry name" value="Sulfatase_N"/>
</dbReference>
<dbReference type="PANTHER" id="PTHR43108">
    <property type="entry name" value="N-ACETYLGLUCOSAMINE-6-SULFATASE FAMILY MEMBER"/>
    <property type="match status" value="1"/>
</dbReference>
<dbReference type="SUPFAM" id="SSF53649">
    <property type="entry name" value="Alkaline phosphatase-like"/>
    <property type="match status" value="1"/>
</dbReference>
<dbReference type="STRING" id="3076.A0A2P6TYY7"/>
<keyword evidence="2" id="KW-0732">Signal</keyword>
<keyword evidence="4" id="KW-0325">Glycoprotein</keyword>
<evidence type="ECO:0000256" key="4">
    <source>
        <dbReference type="ARBA" id="ARBA00023180"/>
    </source>
</evidence>
<feature type="domain" description="Sulfatase N-terminal" evidence="6">
    <location>
        <begin position="143"/>
        <end position="463"/>
    </location>
</feature>
<dbReference type="InterPro" id="IPR024607">
    <property type="entry name" value="Sulfatase_CS"/>
</dbReference>
<evidence type="ECO:0000259" key="6">
    <source>
        <dbReference type="Pfam" id="PF00884"/>
    </source>
</evidence>
<dbReference type="PANTHER" id="PTHR43108:SF8">
    <property type="entry name" value="SD21168P"/>
    <property type="match status" value="1"/>
</dbReference>
<dbReference type="Proteomes" id="UP000239899">
    <property type="component" value="Unassembled WGS sequence"/>
</dbReference>
<reference evidence="7 8" key="1">
    <citation type="journal article" date="2018" name="Plant J.">
        <title>Genome sequences of Chlorella sorokiniana UTEX 1602 and Micractinium conductrix SAG 241.80: implications to maltose excretion by a green alga.</title>
        <authorList>
            <person name="Arriola M.B."/>
            <person name="Velmurugan N."/>
            <person name="Zhang Y."/>
            <person name="Plunkett M.H."/>
            <person name="Hondzo H."/>
            <person name="Barney B.M."/>
        </authorList>
    </citation>
    <scope>NUCLEOTIDE SEQUENCE [LARGE SCALE GENOMIC DNA]</scope>
    <source>
        <strain evidence="8">UTEX 1602</strain>
    </source>
</reference>
<evidence type="ECO:0000313" key="8">
    <source>
        <dbReference type="Proteomes" id="UP000239899"/>
    </source>
</evidence>
<organism evidence="7 8">
    <name type="scientific">Chlorella sorokiniana</name>
    <name type="common">Freshwater green alga</name>
    <dbReference type="NCBI Taxonomy" id="3076"/>
    <lineage>
        <taxon>Eukaryota</taxon>
        <taxon>Viridiplantae</taxon>
        <taxon>Chlorophyta</taxon>
        <taxon>core chlorophytes</taxon>
        <taxon>Trebouxiophyceae</taxon>
        <taxon>Chlorellales</taxon>
        <taxon>Chlorellaceae</taxon>
        <taxon>Chlorella clade</taxon>
        <taxon>Chlorella</taxon>
    </lineage>
</organism>